<keyword evidence="2" id="KW-0812">Transmembrane</keyword>
<accession>A0ABP0KTS3</accession>
<name>A0ABP0KTS3_9DINO</name>
<sequence length="651" mass="71468">MRWTLRLAKATFVSGVLVRCGDEADEALEDRGSQGCRCTEEPPQLWSENTALEGCAAEALSVQRTAGAAGRVAFQLKPGATPGTMICLPLSCQMCPDGLPALPRPSAGTTFAERALCNGRAVLVTDGALVDVEEEFLRTFGPMRMAPAALRALRAECSAEHQRVVAELCDDEQCDEWSKYAQPRCRIMVGFPYDTQHMSFLTAHSCPSTRQLYCPPHLPLAIQATLKAASRSTGLWAAMLEGLLPALTAVRRAITASLQDEATSASLGDATFKRFAREWIEHEALRLGCDQGYWERNLNSIAGRHLQDELPMLGLPLGLCPTCCLHGHWRLRVVILRNPFSRLASYWGDWRKRKGKQLAPEMTFEVWLSEFLSDAPNSSLFDARDAFHVEPAFQRPLRPNQEVVFLVEDPRGSLHRLEQRLCDAPWHLCLSLPPFPGGAEGAQRRQHQMPWSASNLLKVLHRYRFDLAAEQFARQEESQAARRRAFQAYFADEGHCTTSQCDFFQVPRARASSFLGAIEAPAASSTVRVLTAAPPLRSSFTMYHGDFRSELCSDGEAMRIDPEGKPYLVDTQARHDVQLDFALMIALVIFVGTAVAGVTFGMNQAKNREASAGSEAFDAPVAAVAGAGAVASPAAKTKAKAKPKPKPKAQS</sequence>
<keyword evidence="5" id="KW-1185">Reference proteome</keyword>
<reference evidence="4 5" key="1">
    <citation type="submission" date="2024-02" db="EMBL/GenBank/DDBJ databases">
        <authorList>
            <person name="Chen Y."/>
            <person name="Shah S."/>
            <person name="Dougan E. K."/>
            <person name="Thang M."/>
            <person name="Chan C."/>
        </authorList>
    </citation>
    <scope>NUCLEOTIDE SEQUENCE [LARGE SCALE GENOMIC DNA]</scope>
</reference>
<evidence type="ECO:0000256" key="2">
    <source>
        <dbReference type="SAM" id="Phobius"/>
    </source>
</evidence>
<evidence type="ECO:0000256" key="3">
    <source>
        <dbReference type="SAM" id="SignalP"/>
    </source>
</evidence>
<feature type="chain" id="PRO_5047199884" evidence="3">
    <location>
        <begin position="16"/>
        <end position="651"/>
    </location>
</feature>
<gene>
    <name evidence="4" type="ORF">SCF082_LOCUS18754</name>
</gene>
<protein>
    <submittedName>
        <fullName evidence="4">Uncharacterized protein</fullName>
    </submittedName>
</protein>
<feature type="signal peptide" evidence="3">
    <location>
        <begin position="1"/>
        <end position="15"/>
    </location>
</feature>
<evidence type="ECO:0000256" key="1">
    <source>
        <dbReference type="SAM" id="MobiDB-lite"/>
    </source>
</evidence>
<keyword evidence="2" id="KW-0472">Membrane</keyword>
<evidence type="ECO:0000313" key="5">
    <source>
        <dbReference type="Proteomes" id="UP001642464"/>
    </source>
</evidence>
<proteinExistence type="predicted"/>
<feature type="transmembrane region" description="Helical" evidence="2">
    <location>
        <begin position="581"/>
        <end position="602"/>
    </location>
</feature>
<organism evidence="4 5">
    <name type="scientific">Durusdinium trenchii</name>
    <dbReference type="NCBI Taxonomy" id="1381693"/>
    <lineage>
        <taxon>Eukaryota</taxon>
        <taxon>Sar</taxon>
        <taxon>Alveolata</taxon>
        <taxon>Dinophyceae</taxon>
        <taxon>Suessiales</taxon>
        <taxon>Symbiodiniaceae</taxon>
        <taxon>Durusdinium</taxon>
    </lineage>
</organism>
<dbReference type="Proteomes" id="UP001642464">
    <property type="component" value="Unassembled WGS sequence"/>
</dbReference>
<keyword evidence="2" id="KW-1133">Transmembrane helix</keyword>
<evidence type="ECO:0000313" key="4">
    <source>
        <dbReference type="EMBL" id="CAK9029364.1"/>
    </source>
</evidence>
<feature type="region of interest" description="Disordered" evidence="1">
    <location>
        <begin position="629"/>
        <end position="651"/>
    </location>
</feature>
<feature type="compositionally biased region" description="Basic residues" evidence="1">
    <location>
        <begin position="637"/>
        <end position="651"/>
    </location>
</feature>
<dbReference type="EMBL" id="CAXAMM010012614">
    <property type="protein sequence ID" value="CAK9029364.1"/>
    <property type="molecule type" value="Genomic_DNA"/>
</dbReference>
<keyword evidence="3" id="KW-0732">Signal</keyword>
<comment type="caution">
    <text evidence="4">The sequence shown here is derived from an EMBL/GenBank/DDBJ whole genome shotgun (WGS) entry which is preliminary data.</text>
</comment>